<proteinExistence type="predicted"/>
<dbReference type="GO" id="GO:0005975">
    <property type="term" value="P:carbohydrate metabolic process"/>
    <property type="evidence" value="ECO:0007669"/>
    <property type="project" value="InterPro"/>
</dbReference>
<dbReference type="GO" id="GO:0004553">
    <property type="term" value="F:hydrolase activity, hydrolyzing O-glycosyl compounds"/>
    <property type="evidence" value="ECO:0007669"/>
    <property type="project" value="TreeGrafter"/>
</dbReference>
<reference evidence="2" key="2">
    <citation type="journal article" date="2021" name="PeerJ">
        <title>Extensive microbial diversity within the chicken gut microbiome revealed by metagenomics and culture.</title>
        <authorList>
            <person name="Gilroy R."/>
            <person name="Ravi A."/>
            <person name="Getino M."/>
            <person name="Pursley I."/>
            <person name="Horton D.L."/>
            <person name="Alikhan N.F."/>
            <person name="Baker D."/>
            <person name="Gharbi K."/>
            <person name="Hall N."/>
            <person name="Watson M."/>
            <person name="Adriaenssens E.M."/>
            <person name="Foster-Nyarko E."/>
            <person name="Jarju S."/>
            <person name="Secka A."/>
            <person name="Antonio M."/>
            <person name="Oren A."/>
            <person name="Chaudhuri R.R."/>
            <person name="La Ragione R."/>
            <person name="Hildebrand F."/>
            <person name="Pallen M.J."/>
        </authorList>
    </citation>
    <scope>NUCLEOTIDE SEQUENCE</scope>
    <source>
        <strain evidence="2">F1-3629</strain>
    </source>
</reference>
<accession>A0A940IG09</accession>
<evidence type="ECO:0000259" key="1">
    <source>
        <dbReference type="Pfam" id="PF03632"/>
    </source>
</evidence>
<dbReference type="Gene3D" id="2.70.98.40">
    <property type="entry name" value="Glycoside hydrolase, family 65, N-terminal domain"/>
    <property type="match status" value="1"/>
</dbReference>
<keyword evidence="2" id="KW-0378">Hydrolase</keyword>
<gene>
    <name evidence="2" type="ORF">IAC07_01825</name>
</gene>
<dbReference type="InterPro" id="IPR008928">
    <property type="entry name" value="6-hairpin_glycosidase_sf"/>
</dbReference>
<protein>
    <submittedName>
        <fullName evidence="2">Glycoside hydrolase family 65 protein</fullName>
    </submittedName>
</protein>
<dbReference type="PANTHER" id="PTHR11051">
    <property type="entry name" value="GLYCOSYL HYDROLASE-RELATED"/>
    <property type="match status" value="1"/>
</dbReference>
<comment type="caution">
    <text evidence="2">The sequence shown here is derived from an EMBL/GenBank/DDBJ whole genome shotgun (WGS) entry which is preliminary data.</text>
</comment>
<dbReference type="Pfam" id="PF03632">
    <property type="entry name" value="Glyco_hydro_65m"/>
    <property type="match status" value="1"/>
</dbReference>
<dbReference type="InterPro" id="IPR037018">
    <property type="entry name" value="GH65_N"/>
</dbReference>
<dbReference type="PANTHER" id="PTHR11051:SF8">
    <property type="entry name" value="PROTEIN-GLUCOSYLGALACTOSYLHYDROXYLYSINE GLUCOSIDASE"/>
    <property type="match status" value="1"/>
</dbReference>
<feature type="domain" description="Glycoside hydrolase family 65 central catalytic" evidence="1">
    <location>
        <begin position="276"/>
        <end position="469"/>
    </location>
</feature>
<sequence>MPADGWSITVAGEDCRDSYSGVSVANGTLGLLPWKEPFSVRHLMLNNVFEKQGKDRLLTAQKGICPFGVTMTVDGAPVTSGNVSEWSQTLDMKNARHVTSFVSQGKVRVEYSFMALRNLPFCLMMTCSITALDDAEVAVSNRMSVPDNFIGGDSRHDTFYAESRKIDLIQTSAGTEFGAHSVHAASMFFPDSSFRCSPGGISARIGKGKTACFSLAASVCSTADFNDPLNESVRQIVYIDRMTPEKIISGHHSCWEELWKGDIEIEGDDEAQRVVRLALYSLYSSCRAGSRLSIPPMGLSSAGYSGHIFWDSELWMFPPLLLLNQGIAASMIDYRADRLEAARRKAFAYGYDGAMFPWESDGAGEESTPVWAITGPMEHHVSADVAIAAWNYYCVTRDRNWLAETGWPLMRGVAEFWESRAVRNPDGSWSIAGVTGADEYANNVTDNAFTNGAVIRALQCAIKAGRLCKAEIPRIWKDIADGLRILVSPDGITLEYEGYGGAQIKQADVNLLGYPLGIVTDRDRLLRDLEYYEDKIDPVNGPAMSFSIFCVQYARLGDAVMAEEMFRRCYRPFLRPPFGVFSETASSDNPYFVTGAGGLLQAVMNGFGGLEITDRGIVRRKSVLPASWKRLTIKGVGPQRQTFVIERD</sequence>
<dbReference type="Gene3D" id="1.50.10.10">
    <property type="match status" value="1"/>
</dbReference>
<dbReference type="SUPFAM" id="SSF48208">
    <property type="entry name" value="Six-hairpin glycosidases"/>
    <property type="match status" value="1"/>
</dbReference>
<dbReference type="InterPro" id="IPR005195">
    <property type="entry name" value="Glyco_hydro_65_M"/>
</dbReference>
<dbReference type="AlphaFoldDB" id="A0A940IG09"/>
<reference evidence="2" key="1">
    <citation type="submission" date="2020-10" db="EMBL/GenBank/DDBJ databases">
        <authorList>
            <person name="Gilroy R."/>
        </authorList>
    </citation>
    <scope>NUCLEOTIDE SEQUENCE</scope>
    <source>
        <strain evidence="2">F1-3629</strain>
    </source>
</reference>
<name>A0A940IG09_9BACT</name>
<dbReference type="EMBL" id="JADIMJ010000030">
    <property type="protein sequence ID" value="MBO8453445.1"/>
    <property type="molecule type" value="Genomic_DNA"/>
</dbReference>
<evidence type="ECO:0000313" key="2">
    <source>
        <dbReference type="EMBL" id="MBO8453445.1"/>
    </source>
</evidence>
<dbReference type="InterPro" id="IPR012341">
    <property type="entry name" value="6hp_glycosidase-like_sf"/>
</dbReference>
<organism evidence="2 3">
    <name type="scientific">Candidatus Cryptobacteroides gallistercoris</name>
    <dbReference type="NCBI Taxonomy" id="2840765"/>
    <lineage>
        <taxon>Bacteria</taxon>
        <taxon>Pseudomonadati</taxon>
        <taxon>Bacteroidota</taxon>
        <taxon>Bacteroidia</taxon>
        <taxon>Bacteroidales</taxon>
        <taxon>Candidatus Cryptobacteroides</taxon>
    </lineage>
</organism>
<evidence type="ECO:0000313" key="3">
    <source>
        <dbReference type="Proteomes" id="UP000771749"/>
    </source>
</evidence>
<dbReference type="Proteomes" id="UP000771749">
    <property type="component" value="Unassembled WGS sequence"/>
</dbReference>